<dbReference type="RefSeq" id="WP_104599188.1">
    <property type="nucleotide sequence ID" value="NZ_MIGV01000031.1"/>
</dbReference>
<evidence type="ECO:0000259" key="1">
    <source>
        <dbReference type="Pfam" id="PF22513"/>
    </source>
</evidence>
<accession>A0A2S6Z0G1</accession>
<dbReference type="EMBL" id="MIGV01000031">
    <property type="protein sequence ID" value="PPT74070.1"/>
    <property type="molecule type" value="Genomic_DNA"/>
</dbReference>
<dbReference type="InterPro" id="IPR010985">
    <property type="entry name" value="Ribbon_hlx_hlx"/>
</dbReference>
<dbReference type="GO" id="GO:0006355">
    <property type="term" value="P:regulation of DNA-templated transcription"/>
    <property type="evidence" value="ECO:0007669"/>
    <property type="project" value="InterPro"/>
</dbReference>
<dbReference type="Proteomes" id="UP000238270">
    <property type="component" value="Unassembled WGS sequence"/>
</dbReference>
<dbReference type="Gene3D" id="1.10.1220.10">
    <property type="entry name" value="Met repressor-like"/>
    <property type="match status" value="1"/>
</dbReference>
<feature type="domain" description="Antitoxin FitA-like ribbon-helix-helix" evidence="1">
    <location>
        <begin position="2"/>
        <end position="39"/>
    </location>
</feature>
<dbReference type="InterPro" id="IPR013321">
    <property type="entry name" value="Arc_rbn_hlx_hlx"/>
</dbReference>
<dbReference type="SUPFAM" id="SSF47598">
    <property type="entry name" value="Ribbon-helix-helix"/>
    <property type="match status" value="1"/>
</dbReference>
<name>A0A2S6Z0G1_9XANT</name>
<protein>
    <submittedName>
        <fullName evidence="2">Plasmid stabilization protein</fullName>
    </submittedName>
</protein>
<proteinExistence type="predicted"/>
<dbReference type="Pfam" id="PF22513">
    <property type="entry name" value="FitA-like_RHH"/>
    <property type="match status" value="1"/>
</dbReference>
<organism evidence="2 3">
    <name type="scientific">Xanthomonas arboricola pv. populi</name>
    <dbReference type="NCBI Taxonomy" id="487823"/>
    <lineage>
        <taxon>Bacteria</taxon>
        <taxon>Pseudomonadati</taxon>
        <taxon>Pseudomonadota</taxon>
        <taxon>Gammaproteobacteria</taxon>
        <taxon>Lysobacterales</taxon>
        <taxon>Lysobacteraceae</taxon>
        <taxon>Xanthomonas</taxon>
    </lineage>
</organism>
<gene>
    <name evidence="2" type="ORF">XaplCFBP3122_18200</name>
</gene>
<evidence type="ECO:0000313" key="2">
    <source>
        <dbReference type="EMBL" id="PPT74070.1"/>
    </source>
</evidence>
<dbReference type="AlphaFoldDB" id="A0A2S6Z0G1"/>
<evidence type="ECO:0000313" key="3">
    <source>
        <dbReference type="Proteomes" id="UP000238270"/>
    </source>
</evidence>
<comment type="caution">
    <text evidence="2">The sequence shown here is derived from an EMBL/GenBank/DDBJ whole genome shotgun (WGS) entry which is preliminary data.</text>
</comment>
<sequence length="82" mass="9248">MPSITVHNIPGDVYLAIRERAAQLRRSMVAEIRTILEEATKPVVRVKLGSLLVDIGRDAGLTEQEAEAFNKLRVRTFPCLFR</sequence>
<dbReference type="InterPro" id="IPR053853">
    <property type="entry name" value="FitA-like_RHH"/>
</dbReference>
<reference evidence="2 3" key="1">
    <citation type="submission" date="2016-08" db="EMBL/GenBank/DDBJ databases">
        <title>Evolution of the type three secretion system and type three effector repertoires in Xanthomonas.</title>
        <authorList>
            <person name="Merda D."/>
            <person name="Briand M."/>
            <person name="Bosis E."/>
            <person name="Rousseau C."/>
            <person name="Portier P."/>
            <person name="Jacques M.-A."/>
            <person name="Fischer-Le Saux M."/>
        </authorList>
    </citation>
    <scope>NUCLEOTIDE SEQUENCE [LARGE SCALE GENOMIC DNA]</scope>
    <source>
        <strain evidence="2 3">CFBP 3122</strain>
    </source>
</reference>